<evidence type="ECO:0000259" key="4">
    <source>
        <dbReference type="PROSITE" id="PS50977"/>
    </source>
</evidence>
<sequence>MPTKGDLTKQRILDVARELFYKKGFDATSTAEIARGASISEAAMYKYYKSKRDLLTASVQPTHFVEDTSDYSTLTNNELVQCWTALFLEKVEKNLPQYMILFGESVKYPELSETYLATFHKETLADIEVQKRIKTGHFPKLDMTLMQVGMIGALIAMIQHLVIYKKHDDLNSVPPKVKEVISSIISGKFFN</sequence>
<evidence type="ECO:0000256" key="1">
    <source>
        <dbReference type="ARBA" id="ARBA00023125"/>
    </source>
</evidence>
<gene>
    <name evidence="5" type="ORF">QI30_14970</name>
</gene>
<dbReference type="SUPFAM" id="SSF46689">
    <property type="entry name" value="Homeodomain-like"/>
    <property type="match status" value="1"/>
</dbReference>
<dbReference type="RefSeq" id="WP_126991410.1">
    <property type="nucleotide sequence ID" value="NZ_JTFC01000039.1"/>
</dbReference>
<feature type="DNA-binding region" description="H-T-H motif" evidence="2">
    <location>
        <begin position="29"/>
        <end position="48"/>
    </location>
</feature>
<keyword evidence="3" id="KW-0472">Membrane</keyword>
<protein>
    <submittedName>
        <fullName evidence="5">TetR family transcriptional regulator</fullName>
    </submittedName>
</protein>
<reference evidence="5 6" key="1">
    <citation type="submission" date="2014-11" db="EMBL/GenBank/DDBJ databases">
        <title>Genome sequence and analysis of novel Kurthia sp.</title>
        <authorList>
            <person name="Lawson J.N."/>
            <person name="Gonzalez J.E."/>
            <person name="Rinauldi L."/>
            <person name="Xuan Z."/>
            <person name="Firman A."/>
            <person name="Shaddox L."/>
            <person name="Trudeau A."/>
            <person name="Shah S."/>
            <person name="Reiman D."/>
        </authorList>
    </citation>
    <scope>NUCLEOTIDE SEQUENCE [LARGE SCALE GENOMIC DNA]</scope>
    <source>
        <strain evidence="5 6">3B1D</strain>
    </source>
</reference>
<evidence type="ECO:0000256" key="2">
    <source>
        <dbReference type="PROSITE-ProRule" id="PRU00335"/>
    </source>
</evidence>
<accession>A0A433RR17</accession>
<dbReference type="PRINTS" id="PR00455">
    <property type="entry name" value="HTHTETR"/>
</dbReference>
<dbReference type="GO" id="GO:0003677">
    <property type="term" value="F:DNA binding"/>
    <property type="evidence" value="ECO:0007669"/>
    <property type="project" value="UniProtKB-UniRule"/>
</dbReference>
<dbReference type="PROSITE" id="PS50977">
    <property type="entry name" value="HTH_TETR_2"/>
    <property type="match status" value="1"/>
</dbReference>
<name>A0A433RR17_9BACL</name>
<comment type="caution">
    <text evidence="5">The sequence shown here is derived from an EMBL/GenBank/DDBJ whole genome shotgun (WGS) entry which is preliminary data.</text>
</comment>
<keyword evidence="3" id="KW-1133">Transmembrane helix</keyword>
<dbReference type="PANTHER" id="PTHR43479">
    <property type="entry name" value="ACREF/ENVCD OPERON REPRESSOR-RELATED"/>
    <property type="match status" value="1"/>
</dbReference>
<organism evidence="5 6">
    <name type="scientific">Candidatus Kurthia intestinigallinarum</name>
    <dbReference type="NCBI Taxonomy" id="1562256"/>
    <lineage>
        <taxon>Bacteria</taxon>
        <taxon>Bacillati</taxon>
        <taxon>Bacillota</taxon>
        <taxon>Bacilli</taxon>
        <taxon>Bacillales</taxon>
        <taxon>Caryophanaceae</taxon>
        <taxon>Kurthia</taxon>
    </lineage>
</organism>
<evidence type="ECO:0000256" key="3">
    <source>
        <dbReference type="SAM" id="Phobius"/>
    </source>
</evidence>
<keyword evidence="1 2" id="KW-0238">DNA-binding</keyword>
<dbReference type="OrthoDB" id="9810023at2"/>
<evidence type="ECO:0000313" key="6">
    <source>
        <dbReference type="Proteomes" id="UP000288623"/>
    </source>
</evidence>
<dbReference type="EMBL" id="JTFC01000039">
    <property type="protein sequence ID" value="RUS53156.1"/>
    <property type="molecule type" value="Genomic_DNA"/>
</dbReference>
<dbReference type="Pfam" id="PF00440">
    <property type="entry name" value="TetR_N"/>
    <property type="match status" value="1"/>
</dbReference>
<keyword evidence="6" id="KW-1185">Reference proteome</keyword>
<dbReference type="Gene3D" id="1.10.357.10">
    <property type="entry name" value="Tetracycline Repressor, domain 2"/>
    <property type="match status" value="1"/>
</dbReference>
<dbReference type="InterPro" id="IPR009057">
    <property type="entry name" value="Homeodomain-like_sf"/>
</dbReference>
<feature type="domain" description="HTH tetR-type" evidence="4">
    <location>
        <begin position="6"/>
        <end position="66"/>
    </location>
</feature>
<dbReference type="InterPro" id="IPR050624">
    <property type="entry name" value="HTH-type_Tx_Regulator"/>
</dbReference>
<dbReference type="AlphaFoldDB" id="A0A433RR17"/>
<keyword evidence="3" id="KW-0812">Transmembrane</keyword>
<dbReference type="PANTHER" id="PTHR43479:SF11">
    <property type="entry name" value="ACREF_ENVCD OPERON REPRESSOR-RELATED"/>
    <property type="match status" value="1"/>
</dbReference>
<dbReference type="Proteomes" id="UP000288623">
    <property type="component" value="Unassembled WGS sequence"/>
</dbReference>
<proteinExistence type="predicted"/>
<dbReference type="InterPro" id="IPR001647">
    <property type="entry name" value="HTH_TetR"/>
</dbReference>
<evidence type="ECO:0000313" key="5">
    <source>
        <dbReference type="EMBL" id="RUS53156.1"/>
    </source>
</evidence>
<feature type="transmembrane region" description="Helical" evidence="3">
    <location>
        <begin position="141"/>
        <end position="164"/>
    </location>
</feature>